<dbReference type="OrthoDB" id="8549906at2"/>
<evidence type="ECO:0000313" key="3">
    <source>
        <dbReference type="EMBL" id="MRD48467.1"/>
    </source>
</evidence>
<gene>
    <name evidence="3" type="ORF">GHT07_14360</name>
</gene>
<protein>
    <recommendedName>
        <fullName evidence="5">Ca2+-binding protein, RTX toxin-related</fullName>
    </recommendedName>
</protein>
<dbReference type="PROSITE" id="PS00330">
    <property type="entry name" value="HEMOLYSIN_CALCIUM"/>
    <property type="match status" value="4"/>
</dbReference>
<dbReference type="InterPro" id="IPR001343">
    <property type="entry name" value="Hemolysn_Ca-bd"/>
</dbReference>
<keyword evidence="2" id="KW-0964">Secreted</keyword>
<comment type="caution">
    <text evidence="3">The sequence shown here is derived from an EMBL/GenBank/DDBJ whole genome shotgun (WGS) entry which is preliminary data.</text>
</comment>
<accession>A0A844BAH8</accession>
<organism evidence="3 4">
    <name type="scientific">Caenimonas koreensis DSM 17982</name>
    <dbReference type="NCBI Taxonomy" id="1121255"/>
    <lineage>
        <taxon>Bacteria</taxon>
        <taxon>Pseudomonadati</taxon>
        <taxon>Pseudomonadota</taxon>
        <taxon>Betaproteobacteria</taxon>
        <taxon>Burkholderiales</taxon>
        <taxon>Comamonadaceae</taxon>
        <taxon>Caenimonas</taxon>
    </lineage>
</organism>
<dbReference type="GO" id="GO:0005576">
    <property type="term" value="C:extracellular region"/>
    <property type="evidence" value="ECO:0007669"/>
    <property type="project" value="UniProtKB-SubCell"/>
</dbReference>
<dbReference type="InterPro" id="IPR050557">
    <property type="entry name" value="RTX_toxin/Mannuronan_C5-epim"/>
</dbReference>
<dbReference type="Gene3D" id="2.150.10.10">
    <property type="entry name" value="Serralysin-like metalloprotease, C-terminal"/>
    <property type="match status" value="3"/>
</dbReference>
<evidence type="ECO:0008006" key="5">
    <source>
        <dbReference type="Google" id="ProtNLM"/>
    </source>
</evidence>
<dbReference type="GO" id="GO:0005509">
    <property type="term" value="F:calcium ion binding"/>
    <property type="evidence" value="ECO:0007669"/>
    <property type="project" value="InterPro"/>
</dbReference>
<dbReference type="PANTHER" id="PTHR38340">
    <property type="entry name" value="S-LAYER PROTEIN"/>
    <property type="match status" value="1"/>
</dbReference>
<dbReference type="InterPro" id="IPR011049">
    <property type="entry name" value="Serralysin-like_metalloprot_C"/>
</dbReference>
<proteinExistence type="predicted"/>
<dbReference type="InterPro" id="IPR018511">
    <property type="entry name" value="Hemolysin-typ_Ca-bd_CS"/>
</dbReference>
<comment type="subcellular location">
    <subcellularLocation>
        <location evidence="1">Secreted</location>
    </subcellularLocation>
</comment>
<evidence type="ECO:0000313" key="4">
    <source>
        <dbReference type="Proteomes" id="UP000487350"/>
    </source>
</evidence>
<dbReference type="Proteomes" id="UP000487350">
    <property type="component" value="Unassembled WGS sequence"/>
</dbReference>
<dbReference type="PANTHER" id="PTHR38340:SF1">
    <property type="entry name" value="S-LAYER PROTEIN"/>
    <property type="match status" value="1"/>
</dbReference>
<dbReference type="SUPFAM" id="SSF51120">
    <property type="entry name" value="beta-Roll"/>
    <property type="match status" value="2"/>
</dbReference>
<dbReference type="Pfam" id="PF00353">
    <property type="entry name" value="HemolysinCabind"/>
    <property type="match status" value="3"/>
</dbReference>
<name>A0A844BAH8_9BURK</name>
<keyword evidence="4" id="KW-1185">Reference proteome</keyword>
<dbReference type="EMBL" id="WJBU01000013">
    <property type="protein sequence ID" value="MRD48467.1"/>
    <property type="molecule type" value="Genomic_DNA"/>
</dbReference>
<evidence type="ECO:0000256" key="2">
    <source>
        <dbReference type="ARBA" id="ARBA00022525"/>
    </source>
</evidence>
<reference evidence="3 4" key="1">
    <citation type="submission" date="2019-11" db="EMBL/GenBank/DDBJ databases">
        <title>Caenimonas koreensis gen. nov., sp. nov., isolated from activated sludge.</title>
        <authorList>
            <person name="Seung H.R."/>
        </authorList>
    </citation>
    <scope>NUCLEOTIDE SEQUENCE [LARGE SCALE GENOMIC DNA]</scope>
    <source>
        <strain evidence="3 4">EMB320</strain>
    </source>
</reference>
<sequence length="1506" mass="154095">MKNSGVPMKLDNDRIDDLEKQVASMGPLAGIAHTDGSANPNVSLGGPTPADRKIIFTEMQGPDTGANAVRFALADGGVSDPDSSTLSLLEIATFTGVAPGDVIAYRDEASSSGSYFYIPWAPGSGYISTPTGLFIWTVVDWGYGLGMTFRPPSGQAPIENFSRLLRSLSFNNTSDQVTGSSQREFKIRVADETGAFAVQRNVKVDVNGQDDLPTFTSLSGPFAGTEDVATTITFDQLAAAGDEADLDGTVTAFVVTGVLVAPGVTLSILNSQTQLYEPWEVNSNDVIDAQHPARWTGPTNATGLFNAFVVKAQSSNGAVSPWPVQASIMVAAVNDAPVLQLGFGNVSVGHQFVEMDGPDTGANAVHLVENTNPISDVDSTMVSKLQIDYIKSSYVPVPSLAGDTISYSSDYGVEPNNVIPADRAGTGFLTTADATFRWTITEGSPDFNGIVRFTLSIEYVDGSGQPGPAAFAPYEGLLRGLLYNNTLDTVSPGLRTFGFTVFDDSGAPSTKVYSSVAVTATNEAPTFTAFNGPGGTITEDTRGIITFDTMLAASNAVDPDGVGISAFVVTSSWATPGTLWIEDDFGMMQEWYPNTGVNVIDAYHRASWQGTANETGVIEVFRVVAVDNTGLRSATPVLVPINVLPVNDAPTLSTFSAPVTIGHENLPNPVAVASLLQAGNEADIDGTVTAFVVRAVTSGTLLIGTSLSTATAWAPGANDVVDATHLAFWTPPKDTNGTLDAFTVVALDNDGATSAPPAVQVQVTIALPPMMTSMAGPVAAVAEDSQVQINFRNVVAESDTVIANSLVVAVIVKEVVSGTLLIRNGQGVVAPWAAGTNDVIDAFHAGYWTPDVNSNGVLDAVKVIVRDEFGSVSRTPVLAQVDVASVNDRPTFTTISSPVASIQEDQSTLVTVSGLQALSNAADVDGTVTSFVVTSVASGTLLIGQIDANGAFVGTPWAANTNDTIDATHIAQWTPAANANGQLNAFKVVAQDDGGARSGFPVTVQAQVASVNDAPTLTAFSGAVDSTLPATMAQITMAELTAKGDEQDVDGNVVSFMVTSVTSGTLRIGPTLATAEVWGVGSNDIVDGSHIAFWTPAANASGTVGAFAVVALDDTGLQSATPVAVNIAVLVTPTAVAGTVGADTLLGGAGDDTLRGLGGNDLLAGAGGNDVLDGGAGTDKLVGGDGSDIYLFLATDHTAAEINDTGVSGTDEVRFVTTTTSTLRLYAGDVGVERIVIGTGLGAVANTSGLVAAGINATALPNAVFILGNAGANALVGTGFDDTIDGGAGADVMTGGNGNDTFYVDSLFDKVVDSATAGGIDTVYASVTFTLSTNVEKLFLTGSALNGTGNASANTITGNANANLLSGLDGNDTLDGGDGNDTLAGGKGIDILTGGAGSDVFLFDTSFNAVTNVDRIADFTPGTDVLSFKATIYKALGALGPLNADAFWSGPGVVSGHDTTDRIVYDTTSGTLYYDSDGSGAAMPVAVAIIGDTTHPVLSAADFIVG</sequence>
<evidence type="ECO:0000256" key="1">
    <source>
        <dbReference type="ARBA" id="ARBA00004613"/>
    </source>
</evidence>
<dbReference type="PRINTS" id="PR00313">
    <property type="entry name" value="CABNDNGRPT"/>
</dbReference>